<protein>
    <submittedName>
        <fullName evidence="1">Bacteriophage Mu left end</fullName>
    </submittedName>
</protein>
<accession>Q38471</accession>
<organismHost>
    <name type="scientific">Enterobacteriaceae</name>
    <name type="common">enterobacteria</name>
    <dbReference type="NCBI Taxonomy" id="543"/>
</organismHost>
<dbReference type="Proteomes" id="UP000401936">
    <property type="component" value="Segment"/>
</dbReference>
<organism evidence="1">
    <name type="scientific">Escherichia phage Mu</name>
    <name type="common">Bacteriophage Mu</name>
    <dbReference type="NCBI Taxonomy" id="2681603"/>
    <lineage>
        <taxon>Viruses</taxon>
        <taxon>Duplodnaviria</taxon>
        <taxon>Heunggongvirae</taxon>
        <taxon>Uroviricota</taxon>
        <taxon>Caudoviricetes</taxon>
        <taxon>Muvirus</taxon>
        <taxon>Muvirus mu</taxon>
    </lineage>
</organism>
<dbReference type="EMBL" id="M64097">
    <property type="protein sequence ID" value="AAA32380.1"/>
    <property type="molecule type" value="Genomic_DNA"/>
</dbReference>
<sequence length="147" mass="16241">MQITVAVDPLHGVQVFHSSLLCRYQMHQCMFTFTTGNNHCLVQLLNPAKGRGTGGNTPAMLAGCQFQTLITFAESGFFRSQIICNQKLPGILVKFTFVNIATGCSTSINKCSRPVRLRKLLYLVILVPQSGCADLVMPCNGRKSRFR</sequence>
<name>Q38471_BPMU</name>
<reference evidence="1" key="3">
    <citation type="journal article" date="1992" name="Mol. Microbiol.">
        <title>Stabilization of bacteriophage Mu repressor-operator complexes by the Escherichia coli integration host factor protein.</title>
        <authorList>
            <person name="Gama M.J."/>
            <person name="Toussaint A."/>
            <person name="Higgins N.P."/>
        </authorList>
    </citation>
    <scope>NUCLEOTIDE SEQUENCE [LARGE SCALE GENOMIC DNA]</scope>
</reference>
<evidence type="ECO:0000313" key="1">
    <source>
        <dbReference type="EMBL" id="AAA32380.1"/>
    </source>
</evidence>
<reference evidence="1" key="1">
    <citation type="book" date="1987" name="Phage Mu" publisher="Cold Spring Harbor Laboratory" city="CSH, NY">
        <title>Sequence of the left end of Mu.</title>
        <editorList>
            <person name="Symonds N."/>
            <person name="Toussaint A."/>
            <person name="van de Putte P."/>
            <person name="Howe M.M."/>
        </editorList>
        <authorList>
            <person name="Priess H."/>
            <person name="Brauer B."/>
            <person name="Schmidt C."/>
            <person name="Kamp D."/>
        </authorList>
    </citation>
    <scope>NUCLEOTIDE SEQUENCE</scope>
</reference>
<reference evidence="1" key="2">
    <citation type="journal article" date="1992" name="Mol. Microbiol.">
        <title>Escherichia coli integration host factor stabilizes bacteriophage Mu repressor interactions with operator DNA in vitro.</title>
        <authorList>
            <person name="Alazard R."/>
            <person name="Betermier M."/>
            <person name="Chandler M."/>
        </authorList>
    </citation>
    <scope>NUCLEOTIDE SEQUENCE [LARGE SCALE GENOMIC DNA]</scope>
</reference>
<proteinExistence type="predicted"/>